<dbReference type="InterPro" id="IPR001810">
    <property type="entry name" value="F-box_dom"/>
</dbReference>
<dbReference type="InterPro" id="IPR036047">
    <property type="entry name" value="F-box-like_dom_sf"/>
</dbReference>
<name>A0A8H5HHY6_9AGAR</name>
<evidence type="ECO:0000313" key="3">
    <source>
        <dbReference type="Proteomes" id="UP000565441"/>
    </source>
</evidence>
<dbReference type="Gene3D" id="3.80.10.10">
    <property type="entry name" value="Ribonuclease Inhibitor"/>
    <property type="match status" value="1"/>
</dbReference>
<reference evidence="2 3" key="1">
    <citation type="journal article" date="2020" name="ISME J.">
        <title>Uncovering the hidden diversity of litter-decomposition mechanisms in mushroom-forming fungi.</title>
        <authorList>
            <person name="Floudas D."/>
            <person name="Bentzer J."/>
            <person name="Ahren D."/>
            <person name="Johansson T."/>
            <person name="Persson P."/>
            <person name="Tunlid A."/>
        </authorList>
    </citation>
    <scope>NUCLEOTIDE SEQUENCE [LARGE SCALE GENOMIC DNA]</scope>
    <source>
        <strain evidence="2 3">CBS 661.87</strain>
    </source>
</reference>
<dbReference type="AlphaFoldDB" id="A0A8H5HHY6"/>
<comment type="caution">
    <text evidence="2">The sequence shown here is derived from an EMBL/GenBank/DDBJ whole genome shotgun (WGS) entry which is preliminary data.</text>
</comment>
<dbReference type="InterPro" id="IPR032675">
    <property type="entry name" value="LRR_dom_sf"/>
</dbReference>
<dbReference type="Proteomes" id="UP000565441">
    <property type="component" value="Unassembled WGS sequence"/>
</dbReference>
<dbReference type="PANTHER" id="PTHR31639:SF285">
    <property type="entry name" value="OS01G0730200 PROTEIN"/>
    <property type="match status" value="1"/>
</dbReference>
<sequence length="642" mass="71559">MSGTLAGLSSSSCSSPIFSMAVTTSTTSHDSRPCTDTFTSHDPAADKTRRLIDQEMQRLEDSIRVLKSRRNVLAPIARLPPEMLSKIFSFRAAESAESLNPLEWIRVSHVSRHWRAVALDCPSLWGSLVFTRPKWSEEMLKRSKMASLVVKADLTCITPRIFEAVRLALLHGPRIHELQLRAASATIKRLLSTDLESFEAPAIRSLSLSVPRTTRFGTDEGFTIPATVLSGETPYLRRLDLQKCNISWDSSLLKGLTHLKIHDVTVTARPTTQQLMAALERMPALEVLDFQDALPLSPGAGTSDSLPDRLIDLAQLTYLAIASTVPECVNLVRRISIPASTRIYLSCSGTEATANDFSGIMKIISNPRGASYHAEDNVGMPERKTIRVLHVQHEAPVSLVVHGWTNPLPPSEAHVRTNTPDIQLHLSWHYSPQTKVDVIATTICKAIPIAHLRSLRLSHVTGITKRTWTNTFGFLPKLHSVHIAGESARTFIAALREEVFLEAQVSPGGMLGVKRPGLRRRRSAVPAVNFPHLKSLTIEDASFEEHAPVSNPFDDLQNCLMERSERKADIQELHLRECSHLYEENVDRLREIVAEVDWDEVEQGFSDDESVYGYDDMGGYIFGGYNYEQDLDLDLDFGFPSF</sequence>
<dbReference type="Gene3D" id="1.20.1280.50">
    <property type="match status" value="1"/>
</dbReference>
<dbReference type="PANTHER" id="PTHR31639">
    <property type="entry name" value="F-BOX PROTEIN-LIKE"/>
    <property type="match status" value="1"/>
</dbReference>
<dbReference type="SUPFAM" id="SSF81383">
    <property type="entry name" value="F-box domain"/>
    <property type="match status" value="1"/>
</dbReference>
<gene>
    <name evidence="2" type="ORF">D9615_003622</name>
</gene>
<proteinExistence type="predicted"/>
<protein>
    <recommendedName>
        <fullName evidence="1">F-box domain-containing protein</fullName>
    </recommendedName>
</protein>
<dbReference type="SUPFAM" id="SSF52047">
    <property type="entry name" value="RNI-like"/>
    <property type="match status" value="1"/>
</dbReference>
<evidence type="ECO:0000259" key="1">
    <source>
        <dbReference type="Pfam" id="PF12937"/>
    </source>
</evidence>
<organism evidence="2 3">
    <name type="scientific">Tricholomella constricta</name>
    <dbReference type="NCBI Taxonomy" id="117010"/>
    <lineage>
        <taxon>Eukaryota</taxon>
        <taxon>Fungi</taxon>
        <taxon>Dikarya</taxon>
        <taxon>Basidiomycota</taxon>
        <taxon>Agaricomycotina</taxon>
        <taxon>Agaricomycetes</taxon>
        <taxon>Agaricomycetidae</taxon>
        <taxon>Agaricales</taxon>
        <taxon>Tricholomatineae</taxon>
        <taxon>Lyophyllaceae</taxon>
        <taxon>Tricholomella</taxon>
    </lineage>
</organism>
<dbReference type="EMBL" id="JAACJP010000006">
    <property type="protein sequence ID" value="KAF5383688.1"/>
    <property type="molecule type" value="Genomic_DNA"/>
</dbReference>
<feature type="domain" description="F-box" evidence="1">
    <location>
        <begin position="76"/>
        <end position="130"/>
    </location>
</feature>
<accession>A0A8H5HHY6</accession>
<evidence type="ECO:0000313" key="2">
    <source>
        <dbReference type="EMBL" id="KAF5383688.1"/>
    </source>
</evidence>
<dbReference type="Pfam" id="PF12937">
    <property type="entry name" value="F-box-like"/>
    <property type="match status" value="1"/>
</dbReference>
<dbReference type="OrthoDB" id="3172239at2759"/>
<keyword evidence="3" id="KW-1185">Reference proteome</keyword>